<dbReference type="Proteomes" id="UP001174908">
    <property type="component" value="Unassembled WGS sequence"/>
</dbReference>
<evidence type="ECO:0000256" key="5">
    <source>
        <dbReference type="ARBA" id="ARBA00022692"/>
    </source>
</evidence>
<dbReference type="InterPro" id="IPR055348">
    <property type="entry name" value="DctQ"/>
</dbReference>
<evidence type="ECO:0000256" key="4">
    <source>
        <dbReference type="ARBA" id="ARBA00022519"/>
    </source>
</evidence>
<feature type="domain" description="Tripartite ATP-independent periplasmic transporters DctQ component" evidence="10">
    <location>
        <begin position="21"/>
        <end position="151"/>
    </location>
</feature>
<keyword evidence="5 9" id="KW-0812">Transmembrane</keyword>
<comment type="similarity">
    <text evidence="8 9">Belongs to the TRAP transporter small permease family.</text>
</comment>
<accession>A0ABT7NH69</accession>
<evidence type="ECO:0000256" key="2">
    <source>
        <dbReference type="ARBA" id="ARBA00022448"/>
    </source>
</evidence>
<organism evidence="11 12">
    <name type="scientific">Variovorax dokdonensis</name>
    <dbReference type="NCBI Taxonomy" id="344883"/>
    <lineage>
        <taxon>Bacteria</taxon>
        <taxon>Pseudomonadati</taxon>
        <taxon>Pseudomonadota</taxon>
        <taxon>Betaproteobacteria</taxon>
        <taxon>Burkholderiales</taxon>
        <taxon>Comamonadaceae</taxon>
        <taxon>Variovorax</taxon>
    </lineage>
</organism>
<protein>
    <recommendedName>
        <fullName evidence="9">TRAP transporter small permease protein</fullName>
    </recommendedName>
</protein>
<comment type="caution">
    <text evidence="9">Lacks conserved residue(s) required for the propagation of feature annotation.</text>
</comment>
<comment type="caution">
    <text evidence="11">The sequence shown here is derived from an EMBL/GenBank/DDBJ whole genome shotgun (WGS) entry which is preliminary data.</text>
</comment>
<dbReference type="PANTHER" id="PTHR35011:SF10">
    <property type="entry name" value="TRAP TRANSPORTER SMALL PERMEASE PROTEIN"/>
    <property type="match status" value="1"/>
</dbReference>
<evidence type="ECO:0000256" key="9">
    <source>
        <dbReference type="RuleBase" id="RU369079"/>
    </source>
</evidence>
<evidence type="ECO:0000256" key="3">
    <source>
        <dbReference type="ARBA" id="ARBA00022475"/>
    </source>
</evidence>
<evidence type="ECO:0000259" key="10">
    <source>
        <dbReference type="Pfam" id="PF04290"/>
    </source>
</evidence>
<comment type="function">
    <text evidence="9">Part of the tripartite ATP-independent periplasmic (TRAP) transport system.</text>
</comment>
<comment type="subcellular location">
    <subcellularLocation>
        <location evidence="1 9">Cell inner membrane</location>
        <topology evidence="1 9">Multi-pass membrane protein</topology>
    </subcellularLocation>
</comment>
<keyword evidence="4 9" id="KW-0997">Cell inner membrane</keyword>
<keyword evidence="3" id="KW-1003">Cell membrane</keyword>
<feature type="transmembrane region" description="Helical" evidence="9">
    <location>
        <begin position="83"/>
        <end position="104"/>
    </location>
</feature>
<reference evidence="11" key="1">
    <citation type="submission" date="2023-06" db="EMBL/GenBank/DDBJ databases">
        <authorList>
            <person name="Jiang Y."/>
            <person name="Liu Q."/>
        </authorList>
    </citation>
    <scope>NUCLEOTIDE SEQUENCE</scope>
    <source>
        <strain evidence="11">CGMCC 1.12089</strain>
    </source>
</reference>
<dbReference type="RefSeq" id="WP_286662420.1">
    <property type="nucleotide sequence ID" value="NZ_JASZYV010000007.1"/>
</dbReference>
<keyword evidence="6 9" id="KW-1133">Transmembrane helix</keyword>
<evidence type="ECO:0000256" key="8">
    <source>
        <dbReference type="ARBA" id="ARBA00038436"/>
    </source>
</evidence>
<comment type="subunit">
    <text evidence="9">The complex comprises the extracytoplasmic solute receptor protein and the two transmembrane proteins.</text>
</comment>
<keyword evidence="12" id="KW-1185">Reference proteome</keyword>
<evidence type="ECO:0000313" key="11">
    <source>
        <dbReference type="EMBL" id="MDM0047296.1"/>
    </source>
</evidence>
<feature type="transmembrane region" description="Helical" evidence="9">
    <location>
        <begin position="44"/>
        <end position="62"/>
    </location>
</feature>
<evidence type="ECO:0000313" key="12">
    <source>
        <dbReference type="Proteomes" id="UP001174908"/>
    </source>
</evidence>
<evidence type="ECO:0000256" key="6">
    <source>
        <dbReference type="ARBA" id="ARBA00022989"/>
    </source>
</evidence>
<dbReference type="PANTHER" id="PTHR35011">
    <property type="entry name" value="2,3-DIKETO-L-GULONATE TRAP TRANSPORTER SMALL PERMEASE PROTEIN YIAM"/>
    <property type="match status" value="1"/>
</dbReference>
<keyword evidence="2 9" id="KW-0813">Transport</keyword>
<gene>
    <name evidence="11" type="ORF">QTH91_22585</name>
</gene>
<keyword evidence="7 9" id="KW-0472">Membrane</keyword>
<dbReference type="InterPro" id="IPR007387">
    <property type="entry name" value="TRAP_DctQ"/>
</dbReference>
<dbReference type="Pfam" id="PF04290">
    <property type="entry name" value="DctQ"/>
    <property type="match status" value="1"/>
</dbReference>
<name>A0ABT7NH69_9BURK</name>
<sequence length="194" mass="21363">MKDRIENLLATIFGGIFLTLSVVVAVETISRKLFNFSLQGADELGGYALAVGSTIAFSLALMGRNHIRVDVFQERFPRGMQAALNWLAILSLAALGAFIAWVAFKVIGDTLQYRSTAQTPWATPLIYPQGVWYAGLVIFALVAIGYAIRATRLLFAGRFDTLNHDFHPKSAKEELKEELDDLALRQTDKPGDAT</sequence>
<feature type="transmembrane region" description="Helical" evidence="9">
    <location>
        <begin position="130"/>
        <end position="148"/>
    </location>
</feature>
<dbReference type="EMBL" id="JASZYV010000007">
    <property type="protein sequence ID" value="MDM0047296.1"/>
    <property type="molecule type" value="Genomic_DNA"/>
</dbReference>
<proteinExistence type="inferred from homology"/>
<evidence type="ECO:0000256" key="1">
    <source>
        <dbReference type="ARBA" id="ARBA00004429"/>
    </source>
</evidence>
<evidence type="ECO:0000256" key="7">
    <source>
        <dbReference type="ARBA" id="ARBA00023136"/>
    </source>
</evidence>